<evidence type="ECO:0000313" key="1">
    <source>
        <dbReference type="EMBL" id="GFG34578.1"/>
    </source>
</evidence>
<evidence type="ECO:0000313" key="2">
    <source>
        <dbReference type="Proteomes" id="UP000502823"/>
    </source>
</evidence>
<gene>
    <name evidence="1" type="ORF">Cfor_10335</name>
</gene>
<dbReference type="EMBL" id="BLKM01005514">
    <property type="protein sequence ID" value="GFG34578.1"/>
    <property type="molecule type" value="Genomic_DNA"/>
</dbReference>
<dbReference type="AlphaFoldDB" id="A0A6L2PV98"/>
<sequence length="186" mass="20347">IPRICIIRQPRETVALTPSVTIARTGKVNARYDLTMVVLKTGLQVPYGGVTLNASHEQTTTLAYQMLFSGSGIHHGNAGMQITHDLYIKGYFLLLFDISPDLGFSDGRTSLADSGNMGIELKFDACLKHSITCLLYLLFRLQTSGAGGDAKLTYDKHSITLKINKLNCLLSNIGLPENQLAFPDLM</sequence>
<accession>A0A6L2PV98</accession>
<name>A0A6L2PV98_COPFO</name>
<reference evidence="2" key="1">
    <citation type="submission" date="2020-01" db="EMBL/GenBank/DDBJ databases">
        <title>Draft genome sequence of the Termite Coptotermes fromosanus.</title>
        <authorList>
            <person name="Itakura S."/>
            <person name="Yosikawa Y."/>
            <person name="Umezawa K."/>
        </authorList>
    </citation>
    <scope>NUCLEOTIDE SEQUENCE [LARGE SCALE GENOMIC DNA]</scope>
</reference>
<dbReference type="Proteomes" id="UP000502823">
    <property type="component" value="Unassembled WGS sequence"/>
</dbReference>
<organism evidence="1 2">
    <name type="scientific">Coptotermes formosanus</name>
    <name type="common">Formosan subterranean termite</name>
    <dbReference type="NCBI Taxonomy" id="36987"/>
    <lineage>
        <taxon>Eukaryota</taxon>
        <taxon>Metazoa</taxon>
        <taxon>Ecdysozoa</taxon>
        <taxon>Arthropoda</taxon>
        <taxon>Hexapoda</taxon>
        <taxon>Insecta</taxon>
        <taxon>Pterygota</taxon>
        <taxon>Neoptera</taxon>
        <taxon>Polyneoptera</taxon>
        <taxon>Dictyoptera</taxon>
        <taxon>Blattodea</taxon>
        <taxon>Blattoidea</taxon>
        <taxon>Termitoidae</taxon>
        <taxon>Rhinotermitidae</taxon>
        <taxon>Coptotermes</taxon>
    </lineage>
</organism>
<dbReference type="OrthoDB" id="5979489at2759"/>
<dbReference type="InParanoid" id="A0A6L2PV98"/>
<proteinExistence type="predicted"/>
<protein>
    <submittedName>
        <fullName evidence="1">Uncharacterized protein</fullName>
    </submittedName>
</protein>
<keyword evidence="2" id="KW-1185">Reference proteome</keyword>
<comment type="caution">
    <text evidence="1">The sequence shown here is derived from an EMBL/GenBank/DDBJ whole genome shotgun (WGS) entry which is preliminary data.</text>
</comment>
<feature type="non-terminal residue" evidence="1">
    <location>
        <position position="1"/>
    </location>
</feature>